<dbReference type="RefSeq" id="WP_155323007.1">
    <property type="nucleotide sequence ID" value="NZ_AP021876.1"/>
</dbReference>
<feature type="chain" id="PRO_5024303961" evidence="9">
    <location>
        <begin position="22"/>
        <end position="589"/>
    </location>
</feature>
<comment type="similarity">
    <text evidence="7">Belongs to the TonB-dependent receptor family.</text>
</comment>
<evidence type="ECO:0000256" key="8">
    <source>
        <dbReference type="SAM" id="MobiDB-lite"/>
    </source>
</evidence>
<dbReference type="Pfam" id="PF07715">
    <property type="entry name" value="Plug"/>
    <property type="match status" value="1"/>
</dbReference>
<dbReference type="SUPFAM" id="SSF56935">
    <property type="entry name" value="Porins"/>
    <property type="match status" value="1"/>
</dbReference>
<evidence type="ECO:0000259" key="10">
    <source>
        <dbReference type="Pfam" id="PF07715"/>
    </source>
</evidence>
<evidence type="ECO:0000313" key="12">
    <source>
        <dbReference type="Proteomes" id="UP000425960"/>
    </source>
</evidence>
<proteinExistence type="inferred from homology"/>
<dbReference type="GO" id="GO:0015344">
    <property type="term" value="F:siderophore uptake transmembrane transporter activity"/>
    <property type="evidence" value="ECO:0007669"/>
    <property type="project" value="TreeGrafter"/>
</dbReference>
<dbReference type="Gene3D" id="2.40.170.20">
    <property type="entry name" value="TonB-dependent receptor, beta-barrel domain"/>
    <property type="match status" value="1"/>
</dbReference>
<feature type="region of interest" description="Disordered" evidence="8">
    <location>
        <begin position="25"/>
        <end position="46"/>
    </location>
</feature>
<keyword evidence="6 7" id="KW-0998">Cell outer membrane</keyword>
<evidence type="ECO:0000256" key="9">
    <source>
        <dbReference type="SAM" id="SignalP"/>
    </source>
</evidence>
<accession>A0A5K7ZQH6</accession>
<keyword evidence="5 7" id="KW-0472">Membrane</keyword>
<organism evidence="11 12">
    <name type="scientific">Desulfosarcina ovata subsp. sediminis</name>
    <dbReference type="NCBI Taxonomy" id="885957"/>
    <lineage>
        <taxon>Bacteria</taxon>
        <taxon>Pseudomonadati</taxon>
        <taxon>Thermodesulfobacteriota</taxon>
        <taxon>Desulfobacteria</taxon>
        <taxon>Desulfobacterales</taxon>
        <taxon>Desulfosarcinaceae</taxon>
        <taxon>Desulfosarcina</taxon>
    </lineage>
</organism>
<evidence type="ECO:0000256" key="7">
    <source>
        <dbReference type="PROSITE-ProRule" id="PRU01360"/>
    </source>
</evidence>
<dbReference type="PANTHER" id="PTHR30069">
    <property type="entry name" value="TONB-DEPENDENT OUTER MEMBRANE RECEPTOR"/>
    <property type="match status" value="1"/>
</dbReference>
<protein>
    <submittedName>
        <fullName evidence="11">Vitamin B12 transporter BtuB</fullName>
    </submittedName>
</protein>
<dbReference type="CDD" id="cd01347">
    <property type="entry name" value="ligand_gated_channel"/>
    <property type="match status" value="1"/>
</dbReference>
<evidence type="ECO:0000256" key="2">
    <source>
        <dbReference type="ARBA" id="ARBA00022448"/>
    </source>
</evidence>
<sequence length="589" mass="65759">MIRSLLICLVVMLIQPIDIFADEQTPSDDEAQSSITDRRSPITENGDTIVITAEEIGAMQAHKMADVLNHVPGVTAGDSSVGIHGVYKVKVFVDGRPINDPTSSYGAIKWDLILPDQVERIEILRGKGSSRYGQDASGGVILITTKRTRDLTGNVKTYAGNHGTGYGHANLQMTTGSWTAGVTGGFEATDGYKVNNDKERWKAGASAIYTIDDGKNFSFSADYIEDERGSSGQPDYPTPFSRKETENTSLSFRATWRPVASTTYYNEGRNHNTDRSRGIDKTLRVSKWGEDLSATFSTGDWGELNAGGAFQMDRASGSNFDDQQEETYSLFAAETLLGMDRRLSLTAGLRANINSAFDDALNPEVKLSYKWKKWRATVAYSRSSNTPSFYQRYNETSSTRPNPSLTMETSDNYSLSLFVQLYKTLSGSVSIFHNRLTDRITYVTGDDGIGQYQNFGLVTYTGGDFAATWTPHDTIKAKTTYTYMEAVDEETDHWLTSKARHTVNLDIYWQPIQPISIVLTNKYVSKVYRNTANTKTAPEYTLTGLRAEYAFQHFSLFTEIENLFDKTYYYADGLLAPPFTWVVGMNWRI</sequence>
<dbReference type="InterPro" id="IPR039426">
    <property type="entry name" value="TonB-dep_rcpt-like"/>
</dbReference>
<name>A0A5K7ZQH6_9BACT</name>
<keyword evidence="9" id="KW-0732">Signal</keyword>
<dbReference type="AlphaFoldDB" id="A0A5K7ZQH6"/>
<dbReference type="InterPro" id="IPR036942">
    <property type="entry name" value="Beta-barrel_TonB_sf"/>
</dbReference>
<dbReference type="InterPro" id="IPR037066">
    <property type="entry name" value="Plug_dom_sf"/>
</dbReference>
<dbReference type="EMBL" id="AP021876">
    <property type="protein sequence ID" value="BBO82589.1"/>
    <property type="molecule type" value="Genomic_DNA"/>
</dbReference>
<evidence type="ECO:0000256" key="3">
    <source>
        <dbReference type="ARBA" id="ARBA00022452"/>
    </source>
</evidence>
<evidence type="ECO:0000256" key="5">
    <source>
        <dbReference type="ARBA" id="ARBA00023136"/>
    </source>
</evidence>
<comment type="subcellular location">
    <subcellularLocation>
        <location evidence="1 7">Cell outer membrane</location>
        <topology evidence="1 7">Multi-pass membrane protein</topology>
    </subcellularLocation>
</comment>
<feature type="signal peptide" evidence="9">
    <location>
        <begin position="1"/>
        <end position="21"/>
    </location>
</feature>
<evidence type="ECO:0000256" key="4">
    <source>
        <dbReference type="ARBA" id="ARBA00022692"/>
    </source>
</evidence>
<evidence type="ECO:0000256" key="1">
    <source>
        <dbReference type="ARBA" id="ARBA00004571"/>
    </source>
</evidence>
<reference evidence="11 12" key="1">
    <citation type="submission" date="2019-11" db="EMBL/GenBank/DDBJ databases">
        <title>Comparative genomics of hydrocarbon-degrading Desulfosarcina strains.</title>
        <authorList>
            <person name="Watanabe M."/>
            <person name="Kojima H."/>
            <person name="Fukui M."/>
        </authorList>
    </citation>
    <scope>NUCLEOTIDE SEQUENCE [LARGE SCALE GENOMIC DNA]</scope>
    <source>
        <strain evidence="11 12">28bB2T</strain>
    </source>
</reference>
<dbReference type="GO" id="GO:0009279">
    <property type="term" value="C:cell outer membrane"/>
    <property type="evidence" value="ECO:0007669"/>
    <property type="project" value="UniProtKB-SubCell"/>
</dbReference>
<evidence type="ECO:0000256" key="6">
    <source>
        <dbReference type="ARBA" id="ARBA00023237"/>
    </source>
</evidence>
<dbReference type="PANTHER" id="PTHR30069:SF28">
    <property type="entry name" value="TONB-DEPENDENT RECEPTOR YNCD-RELATED"/>
    <property type="match status" value="1"/>
</dbReference>
<keyword evidence="3 7" id="KW-1134">Transmembrane beta strand</keyword>
<evidence type="ECO:0000313" key="11">
    <source>
        <dbReference type="EMBL" id="BBO82589.1"/>
    </source>
</evidence>
<keyword evidence="2 7" id="KW-0813">Transport</keyword>
<dbReference type="InterPro" id="IPR012910">
    <property type="entry name" value="Plug_dom"/>
</dbReference>
<dbReference type="GO" id="GO:0044718">
    <property type="term" value="P:siderophore transmembrane transport"/>
    <property type="evidence" value="ECO:0007669"/>
    <property type="project" value="TreeGrafter"/>
</dbReference>
<dbReference type="KEGG" id="dov:DSCO28_31550"/>
<dbReference type="Proteomes" id="UP000425960">
    <property type="component" value="Chromosome"/>
</dbReference>
<dbReference type="PROSITE" id="PS52016">
    <property type="entry name" value="TONB_DEPENDENT_REC_3"/>
    <property type="match status" value="1"/>
</dbReference>
<feature type="domain" description="TonB-dependent receptor plug" evidence="10">
    <location>
        <begin position="48"/>
        <end position="140"/>
    </location>
</feature>
<keyword evidence="4 7" id="KW-0812">Transmembrane</keyword>
<gene>
    <name evidence="11" type="primary">btuB</name>
    <name evidence="11" type="ORF">DSCO28_31550</name>
</gene>
<dbReference type="Gene3D" id="2.170.130.10">
    <property type="entry name" value="TonB-dependent receptor, plug domain"/>
    <property type="match status" value="1"/>
</dbReference>